<accession>A0ABQ6LQX9</accession>
<dbReference type="PANTHER" id="PTHR43757">
    <property type="entry name" value="AMINOMETHYLTRANSFERASE"/>
    <property type="match status" value="1"/>
</dbReference>
<dbReference type="InterPro" id="IPR027266">
    <property type="entry name" value="TrmE/GcvT-like"/>
</dbReference>
<evidence type="ECO:0000313" key="2">
    <source>
        <dbReference type="EMBL" id="GMG84577.1"/>
    </source>
</evidence>
<dbReference type="Pfam" id="PF01571">
    <property type="entry name" value="GCV_T"/>
    <property type="match status" value="1"/>
</dbReference>
<proteinExistence type="predicted"/>
<dbReference type="InterPro" id="IPR006222">
    <property type="entry name" value="GCVT_N"/>
</dbReference>
<dbReference type="SUPFAM" id="SSF101790">
    <property type="entry name" value="Aminomethyltransferase beta-barrel domain"/>
    <property type="match status" value="1"/>
</dbReference>
<protein>
    <recommendedName>
        <fullName evidence="1">GCVT N-terminal domain-containing protein</fullName>
    </recommendedName>
</protein>
<dbReference type="Proteomes" id="UP001239909">
    <property type="component" value="Unassembled WGS sequence"/>
</dbReference>
<organism evidence="2 3">
    <name type="scientific">Paralimibaculum aggregatum</name>
    <dbReference type="NCBI Taxonomy" id="3036245"/>
    <lineage>
        <taxon>Bacteria</taxon>
        <taxon>Pseudomonadati</taxon>
        <taxon>Pseudomonadota</taxon>
        <taxon>Alphaproteobacteria</taxon>
        <taxon>Rhodobacterales</taxon>
        <taxon>Paracoccaceae</taxon>
        <taxon>Paralimibaculum</taxon>
    </lineage>
</organism>
<keyword evidence="3" id="KW-1185">Reference proteome</keyword>
<dbReference type="EMBL" id="BSYI01000038">
    <property type="protein sequence ID" value="GMG84577.1"/>
    <property type="molecule type" value="Genomic_DNA"/>
</dbReference>
<dbReference type="InterPro" id="IPR029043">
    <property type="entry name" value="GcvT/YgfZ_C"/>
</dbReference>
<name>A0ABQ6LQX9_9RHOB</name>
<gene>
    <name evidence="2" type="ORF">LNKW23_37930</name>
</gene>
<dbReference type="Gene3D" id="3.30.1360.120">
    <property type="entry name" value="Probable tRNA modification gtpase trme, domain 1"/>
    <property type="match status" value="1"/>
</dbReference>
<dbReference type="PIRSF" id="PIRSF006487">
    <property type="entry name" value="GcvT"/>
    <property type="match status" value="1"/>
</dbReference>
<comment type="caution">
    <text evidence="2">The sequence shown here is derived from an EMBL/GenBank/DDBJ whole genome shotgun (WGS) entry which is preliminary data.</text>
</comment>
<dbReference type="SUPFAM" id="SSF103025">
    <property type="entry name" value="Folate-binding domain"/>
    <property type="match status" value="1"/>
</dbReference>
<feature type="domain" description="GCVT N-terminal" evidence="1">
    <location>
        <begin position="2"/>
        <end position="165"/>
    </location>
</feature>
<reference evidence="2 3" key="1">
    <citation type="submission" date="2023-04" db="EMBL/GenBank/DDBJ databases">
        <title>Marinoamorphus aggregata gen. nov., sp. Nov., isolate from tissue of brittle star Ophioplocus japonicus.</title>
        <authorList>
            <person name="Kawano K."/>
            <person name="Sawayama S."/>
            <person name="Nakagawa S."/>
        </authorList>
    </citation>
    <scope>NUCLEOTIDE SEQUENCE [LARGE SCALE GENOMIC DNA]</scope>
    <source>
        <strain evidence="2 3">NKW23</strain>
    </source>
</reference>
<sequence>MTNDPVLLRLGEDRFWVSISVSDLMLFYKGAAAALDLDVRVSEPPVYPLAIQGPKADELAARVWGDEVRDLRFFRYMPVDVDGRPMILARSGFSTQGGFELYFEGAEGAEALWDRLMEAGRDLDVRTGVPHQSERIESGMLSYQSDITPDMTPMEAGLGRICELDRDLGCLGWAALRREREPRRQLRPVEIAGPPLPPQQTFWDVTAGGRSVGRISSSCRAYSWDCNAAIGLIASSHWDAGTALVVQTPVGPRDAVVKDRFWGRFA</sequence>
<dbReference type="PANTHER" id="PTHR43757:SF2">
    <property type="entry name" value="AMINOMETHYLTRANSFERASE, MITOCHONDRIAL"/>
    <property type="match status" value="1"/>
</dbReference>
<evidence type="ECO:0000313" key="3">
    <source>
        <dbReference type="Proteomes" id="UP001239909"/>
    </source>
</evidence>
<evidence type="ECO:0000259" key="1">
    <source>
        <dbReference type="Pfam" id="PF01571"/>
    </source>
</evidence>
<dbReference type="InterPro" id="IPR028896">
    <property type="entry name" value="GcvT/YgfZ/DmdA"/>
</dbReference>